<organism evidence="2 3">
    <name type="scientific">Patella caerulea</name>
    <name type="common">Rayed Mediterranean limpet</name>
    <dbReference type="NCBI Taxonomy" id="87958"/>
    <lineage>
        <taxon>Eukaryota</taxon>
        <taxon>Metazoa</taxon>
        <taxon>Spiralia</taxon>
        <taxon>Lophotrochozoa</taxon>
        <taxon>Mollusca</taxon>
        <taxon>Gastropoda</taxon>
        <taxon>Patellogastropoda</taxon>
        <taxon>Patelloidea</taxon>
        <taxon>Patellidae</taxon>
        <taxon>Patella</taxon>
    </lineage>
</organism>
<reference evidence="2 3" key="1">
    <citation type="submission" date="2024-01" db="EMBL/GenBank/DDBJ databases">
        <title>The genome of the rayed Mediterranean limpet Patella caerulea (Linnaeus, 1758).</title>
        <authorList>
            <person name="Anh-Thu Weber A."/>
            <person name="Halstead-Nussloch G."/>
        </authorList>
    </citation>
    <scope>NUCLEOTIDE SEQUENCE [LARGE SCALE GENOMIC DNA]</scope>
    <source>
        <strain evidence="2">AATW-2023a</strain>
        <tissue evidence="2">Whole specimen</tissue>
    </source>
</reference>
<protein>
    <submittedName>
        <fullName evidence="2">Uncharacterized protein</fullName>
    </submittedName>
</protein>
<evidence type="ECO:0000313" key="2">
    <source>
        <dbReference type="EMBL" id="KAK6166543.1"/>
    </source>
</evidence>
<evidence type="ECO:0000313" key="3">
    <source>
        <dbReference type="Proteomes" id="UP001347796"/>
    </source>
</evidence>
<dbReference type="InterPro" id="IPR001299">
    <property type="entry name" value="Ependymin"/>
</dbReference>
<keyword evidence="1" id="KW-0732">Signal</keyword>
<dbReference type="EMBL" id="JAZGQO010000021">
    <property type="protein sequence ID" value="KAK6166543.1"/>
    <property type="molecule type" value="Genomic_DNA"/>
</dbReference>
<feature type="chain" id="PRO_5042904829" evidence="1">
    <location>
        <begin position="17"/>
        <end position="205"/>
    </location>
</feature>
<dbReference type="GO" id="GO:0005509">
    <property type="term" value="F:calcium ion binding"/>
    <property type="evidence" value="ECO:0007669"/>
    <property type="project" value="InterPro"/>
</dbReference>
<accession>A0AAN8G6T9</accession>
<gene>
    <name evidence="2" type="ORF">SNE40_023204</name>
</gene>
<dbReference type="Pfam" id="PF00811">
    <property type="entry name" value="Ependymin"/>
    <property type="match status" value="1"/>
</dbReference>
<sequence length="205" mass="23709">MKLAVVLLSLLSLAFAQLPSPCITPTELTMRASQYNHADDIINRYYITYDAVNKRKVIFEEENIVFPGRQFHEFLILNNENIQYDYNLKTKQCTKSIPRPWRNYGIPPNATFENEFYIGGPSEQVYAQEWSDRIPLRQREMWVGVLSLKDCYPISEVIVGDYNVTDSITTNFYDTVQGITNPDDFIPPSECLNAVWAKSSLKYNV</sequence>
<name>A0AAN8G6T9_PATCE</name>
<feature type="signal peptide" evidence="1">
    <location>
        <begin position="1"/>
        <end position="16"/>
    </location>
</feature>
<dbReference type="PANTHER" id="PTHR10697:SF1">
    <property type="entry name" value="MAMMALIAN EPENDYMIN-RELATED PROTEIN 1"/>
    <property type="match status" value="1"/>
</dbReference>
<dbReference type="GO" id="GO:0007160">
    <property type="term" value="P:cell-matrix adhesion"/>
    <property type="evidence" value="ECO:0007669"/>
    <property type="project" value="InterPro"/>
</dbReference>
<dbReference type="Proteomes" id="UP001347796">
    <property type="component" value="Unassembled WGS sequence"/>
</dbReference>
<dbReference type="GO" id="GO:0005576">
    <property type="term" value="C:extracellular region"/>
    <property type="evidence" value="ECO:0007669"/>
    <property type="project" value="InterPro"/>
</dbReference>
<dbReference type="AlphaFoldDB" id="A0AAN8G6T9"/>
<dbReference type="PANTHER" id="PTHR10697">
    <property type="entry name" value="MAMMALIAN EPENDYMIN-RELATED PROTEIN 1"/>
    <property type="match status" value="1"/>
</dbReference>
<keyword evidence="3" id="KW-1185">Reference proteome</keyword>
<comment type="caution">
    <text evidence="2">The sequence shown here is derived from an EMBL/GenBank/DDBJ whole genome shotgun (WGS) entry which is preliminary data.</text>
</comment>
<evidence type="ECO:0000256" key="1">
    <source>
        <dbReference type="SAM" id="SignalP"/>
    </source>
</evidence>
<dbReference type="GO" id="GO:0005764">
    <property type="term" value="C:lysosome"/>
    <property type="evidence" value="ECO:0007669"/>
    <property type="project" value="TreeGrafter"/>
</dbReference>
<proteinExistence type="predicted"/>